<dbReference type="PANTHER" id="PTHR43691:SF11">
    <property type="entry name" value="FI09636P-RELATED"/>
    <property type="match status" value="1"/>
</dbReference>
<proteinExistence type="predicted"/>
<evidence type="ECO:0000259" key="1">
    <source>
        <dbReference type="Pfam" id="PF01048"/>
    </source>
</evidence>
<dbReference type="EMBL" id="JAIFTH010000291">
    <property type="protein sequence ID" value="KAG9509906.1"/>
    <property type="molecule type" value="Genomic_DNA"/>
</dbReference>
<sequence>MPDTMADTCREQTTLHFVTPELLSCGSKLIATKDYSKGTSTPSSSSSCSTPCSSSLISSSSSSHFVYDIPIACGCSFNNTDGANAARSTISSTAMPSVSVSHRCETANECSSLNKSSSDSYQHIQSSLRLDGQATCTVVSMNTSANTSVSVSEFIDDDKAVRDISSKSECGPSNLERSFISLKSEPTIATTTMEEDQVCYHHFSLTIDKSEIKSKFNDLKFVLVAGTSSRVEACSRYFEAEQQRRRQLGSDVFHDEPQTVPYQLECLTKPGSRFDLYKFGPVLLSSHGIGSPSMSTAVHELLLMCHEAQRLKDIIIIRFGGGIGVDPGTLCVTTKAVDPLFRDYIEIPICGRLVLRRAAVDQLTASKLIVAGQQLAKLEQQQRPDKMAFVALGGLTISADDFYEEQGRTNGAICEHTLEDKYNFLITARDKGIINMEMEACYLMAMCHKLNVKNGVVCVALTNRLVTDRITVDSETIAQFERRLFQLCQLFIKNSMKS</sequence>
<evidence type="ECO:0000313" key="2">
    <source>
        <dbReference type="EMBL" id="KAG9509906.1"/>
    </source>
</evidence>
<reference evidence="2 3" key="1">
    <citation type="submission" date="2020-10" db="EMBL/GenBank/DDBJ databases">
        <authorList>
            <person name="Klimov P.B."/>
            <person name="Dyachkov S.M."/>
            <person name="Chetverikov P.E."/>
        </authorList>
    </citation>
    <scope>NUCLEOTIDE SEQUENCE [LARGE SCALE GENOMIC DNA]</scope>
    <source>
        <strain evidence="2">BMOC 18-1129-001#AD2665</strain>
        <tissue evidence="2">Entire mites</tissue>
    </source>
</reference>
<dbReference type="SUPFAM" id="SSF53167">
    <property type="entry name" value="Purine and uridine phosphorylases"/>
    <property type="match status" value="1"/>
</dbReference>
<comment type="caution">
    <text evidence="2">The sequence shown here is derived from an EMBL/GenBank/DDBJ whole genome shotgun (WGS) entry which is preliminary data.</text>
</comment>
<dbReference type="Gene3D" id="3.40.50.1580">
    <property type="entry name" value="Nucleoside phosphorylase domain"/>
    <property type="match status" value="1"/>
</dbReference>
<organism evidence="2 3">
    <name type="scientific">Fragariocoptes setiger</name>
    <dbReference type="NCBI Taxonomy" id="1670756"/>
    <lineage>
        <taxon>Eukaryota</taxon>
        <taxon>Metazoa</taxon>
        <taxon>Ecdysozoa</taxon>
        <taxon>Arthropoda</taxon>
        <taxon>Chelicerata</taxon>
        <taxon>Arachnida</taxon>
        <taxon>Acari</taxon>
        <taxon>Acariformes</taxon>
        <taxon>Trombidiformes</taxon>
        <taxon>Prostigmata</taxon>
        <taxon>Eupodina</taxon>
        <taxon>Eriophyoidea</taxon>
        <taxon>Phytoptidae</taxon>
        <taxon>Fragariocoptes</taxon>
    </lineage>
</organism>
<name>A0ABQ7S946_9ACAR</name>
<dbReference type="PANTHER" id="PTHR43691">
    <property type="entry name" value="URIDINE PHOSPHORYLASE"/>
    <property type="match status" value="1"/>
</dbReference>
<dbReference type="InterPro" id="IPR000845">
    <property type="entry name" value="Nucleoside_phosphorylase_d"/>
</dbReference>
<dbReference type="InterPro" id="IPR035994">
    <property type="entry name" value="Nucleoside_phosphorylase_sf"/>
</dbReference>
<accession>A0ABQ7S946</accession>
<dbReference type="Proteomes" id="UP000825002">
    <property type="component" value="Unassembled WGS sequence"/>
</dbReference>
<gene>
    <name evidence="2" type="primary">UPP1</name>
    <name evidence="2" type="ORF">GZH46_01564</name>
</gene>
<dbReference type="Pfam" id="PF01048">
    <property type="entry name" value="PNP_UDP_1"/>
    <property type="match status" value="1"/>
</dbReference>
<protein>
    <submittedName>
        <fullName evidence="2">Uridine phosphorylase 1</fullName>
    </submittedName>
</protein>
<feature type="domain" description="Nucleoside phosphorylase" evidence="1">
    <location>
        <begin position="277"/>
        <end position="482"/>
    </location>
</feature>
<evidence type="ECO:0000313" key="3">
    <source>
        <dbReference type="Proteomes" id="UP000825002"/>
    </source>
</evidence>
<keyword evidence="3" id="KW-1185">Reference proteome</keyword>